<dbReference type="Proteomes" id="UP001499974">
    <property type="component" value="Unassembled WGS sequence"/>
</dbReference>
<accession>A0ABP8X4I0</accession>
<evidence type="ECO:0000313" key="3">
    <source>
        <dbReference type="Proteomes" id="UP001499974"/>
    </source>
</evidence>
<proteinExistence type="predicted"/>
<keyword evidence="1" id="KW-1133">Transmembrane helix</keyword>
<evidence type="ECO:0000256" key="1">
    <source>
        <dbReference type="SAM" id="Phobius"/>
    </source>
</evidence>
<protein>
    <submittedName>
        <fullName evidence="2">Uncharacterized protein</fullName>
    </submittedName>
</protein>
<organism evidence="2 3">
    <name type="scientific">Nocardioides conyzicola</name>
    <dbReference type="NCBI Taxonomy" id="1651781"/>
    <lineage>
        <taxon>Bacteria</taxon>
        <taxon>Bacillati</taxon>
        <taxon>Actinomycetota</taxon>
        <taxon>Actinomycetes</taxon>
        <taxon>Propionibacteriales</taxon>
        <taxon>Nocardioidaceae</taxon>
        <taxon>Nocardioides</taxon>
    </lineage>
</organism>
<evidence type="ECO:0000313" key="2">
    <source>
        <dbReference type="EMBL" id="GAA4699157.1"/>
    </source>
</evidence>
<dbReference type="RefSeq" id="WP_345520554.1">
    <property type="nucleotide sequence ID" value="NZ_BAABKM010000002.1"/>
</dbReference>
<feature type="transmembrane region" description="Helical" evidence="1">
    <location>
        <begin position="34"/>
        <end position="52"/>
    </location>
</feature>
<comment type="caution">
    <text evidence="2">The sequence shown here is derived from an EMBL/GenBank/DDBJ whole genome shotgun (WGS) entry which is preliminary data.</text>
</comment>
<name>A0ABP8X4I0_9ACTN</name>
<keyword evidence="1" id="KW-0812">Transmembrane</keyword>
<reference evidence="3" key="1">
    <citation type="journal article" date="2019" name="Int. J. Syst. Evol. Microbiol.">
        <title>The Global Catalogue of Microorganisms (GCM) 10K type strain sequencing project: providing services to taxonomists for standard genome sequencing and annotation.</title>
        <authorList>
            <consortium name="The Broad Institute Genomics Platform"/>
            <consortium name="The Broad Institute Genome Sequencing Center for Infectious Disease"/>
            <person name="Wu L."/>
            <person name="Ma J."/>
        </authorList>
    </citation>
    <scope>NUCLEOTIDE SEQUENCE [LARGE SCALE GENOMIC DNA]</scope>
    <source>
        <strain evidence="3">JCM 18531</strain>
    </source>
</reference>
<keyword evidence="1" id="KW-0472">Membrane</keyword>
<sequence>MSERKVSWSLLVVALLLLVPVAGGVALLTYDGGKALGLALIGFFGAGVVVLGRKALTGG</sequence>
<gene>
    <name evidence="2" type="ORF">GCM10023349_14270</name>
</gene>
<dbReference type="EMBL" id="BAABKM010000002">
    <property type="protein sequence ID" value="GAA4699157.1"/>
    <property type="molecule type" value="Genomic_DNA"/>
</dbReference>
<keyword evidence="3" id="KW-1185">Reference proteome</keyword>